<dbReference type="Proteomes" id="UP000678228">
    <property type="component" value="Unassembled WGS sequence"/>
</dbReference>
<evidence type="ECO:0000259" key="6">
    <source>
        <dbReference type="Pfam" id="PF00924"/>
    </source>
</evidence>
<sequence>MQDIIQYFNQNPMIYKLLSSFIILMIYFKLIRIINKLLFKSIKDNGVYYTTRKRLYYVHFVILFVIFIIMWSESRLDLTIYVGFISAGIAIALREIFTNIAALLIIVIQKPFVVGDRITVNDRTGDVINQKIFHFVVMEVSPKTDGEQSTGKIVHIPNNYIFLHSITNANKGFEYIWNEINVMLTLDSDWEAAKAELEAIVNKHAQPLAEEAKEKVHEASRMYRLHYENLTLTPLIYITVKNGVIQLTMRYLTDPTNSRVTEDLIWREILQYTKDNPAIKLA</sequence>
<dbReference type="RefSeq" id="WP_210597243.1">
    <property type="nucleotide sequence ID" value="NZ_JAGKSQ010000004.1"/>
</dbReference>
<dbReference type="InterPro" id="IPR010920">
    <property type="entry name" value="LSM_dom_sf"/>
</dbReference>
<dbReference type="PANTHER" id="PTHR30221:SF1">
    <property type="entry name" value="SMALL-CONDUCTANCE MECHANOSENSITIVE CHANNEL"/>
    <property type="match status" value="1"/>
</dbReference>
<evidence type="ECO:0000313" key="7">
    <source>
        <dbReference type="EMBL" id="MBP3951536.1"/>
    </source>
</evidence>
<dbReference type="InterPro" id="IPR006685">
    <property type="entry name" value="MscS_channel_2nd"/>
</dbReference>
<protein>
    <submittedName>
        <fullName evidence="7">Mechanosensitive ion channel family protein</fullName>
    </submittedName>
</protein>
<keyword evidence="4 5" id="KW-0472">Membrane</keyword>
<dbReference type="GO" id="GO:0016020">
    <property type="term" value="C:membrane"/>
    <property type="evidence" value="ECO:0007669"/>
    <property type="project" value="UniProtKB-SubCell"/>
</dbReference>
<evidence type="ECO:0000256" key="1">
    <source>
        <dbReference type="ARBA" id="ARBA00004370"/>
    </source>
</evidence>
<dbReference type="EMBL" id="JAGKSQ010000004">
    <property type="protein sequence ID" value="MBP3951536.1"/>
    <property type="molecule type" value="Genomic_DNA"/>
</dbReference>
<keyword evidence="2 5" id="KW-0812">Transmembrane</keyword>
<dbReference type="AlphaFoldDB" id="A0A941AP82"/>
<feature type="transmembrane region" description="Helical" evidence="5">
    <location>
        <begin position="13"/>
        <end position="34"/>
    </location>
</feature>
<evidence type="ECO:0000256" key="2">
    <source>
        <dbReference type="ARBA" id="ARBA00022692"/>
    </source>
</evidence>
<proteinExistence type="predicted"/>
<accession>A0A941AP82</accession>
<name>A0A941AP82_9BACI</name>
<comment type="caution">
    <text evidence="7">The sequence shown here is derived from an EMBL/GenBank/DDBJ whole genome shotgun (WGS) entry which is preliminary data.</text>
</comment>
<comment type="subcellular location">
    <subcellularLocation>
        <location evidence="1">Membrane</location>
    </subcellularLocation>
</comment>
<feature type="transmembrane region" description="Helical" evidence="5">
    <location>
        <begin position="55"/>
        <end position="72"/>
    </location>
</feature>
<organism evidence="7 8">
    <name type="scientific">Halalkalibacter suaedae</name>
    <dbReference type="NCBI Taxonomy" id="2822140"/>
    <lineage>
        <taxon>Bacteria</taxon>
        <taxon>Bacillati</taxon>
        <taxon>Bacillota</taxon>
        <taxon>Bacilli</taxon>
        <taxon>Bacillales</taxon>
        <taxon>Bacillaceae</taxon>
        <taxon>Halalkalibacter</taxon>
    </lineage>
</organism>
<keyword evidence="8" id="KW-1185">Reference proteome</keyword>
<dbReference type="InterPro" id="IPR023408">
    <property type="entry name" value="MscS_beta-dom_sf"/>
</dbReference>
<evidence type="ECO:0000256" key="4">
    <source>
        <dbReference type="ARBA" id="ARBA00023136"/>
    </source>
</evidence>
<feature type="domain" description="Mechanosensitive ion channel MscS" evidence="6">
    <location>
        <begin position="96"/>
        <end position="170"/>
    </location>
</feature>
<gene>
    <name evidence="7" type="ORF">J7W16_10345</name>
</gene>
<dbReference type="Pfam" id="PF00924">
    <property type="entry name" value="MS_channel_2nd"/>
    <property type="match status" value="1"/>
</dbReference>
<evidence type="ECO:0000313" key="8">
    <source>
        <dbReference type="Proteomes" id="UP000678228"/>
    </source>
</evidence>
<reference evidence="7" key="1">
    <citation type="submission" date="2021-03" db="EMBL/GenBank/DDBJ databases">
        <title>Bacillus suaedae sp. nov., isolated from Suaeda aralocaspica.</title>
        <authorList>
            <person name="Lei R.F.R."/>
        </authorList>
    </citation>
    <scope>NUCLEOTIDE SEQUENCE</scope>
    <source>
        <strain evidence="7">YZJH907-2</strain>
    </source>
</reference>
<dbReference type="SUPFAM" id="SSF50182">
    <property type="entry name" value="Sm-like ribonucleoproteins"/>
    <property type="match status" value="1"/>
</dbReference>
<dbReference type="PANTHER" id="PTHR30221">
    <property type="entry name" value="SMALL-CONDUCTANCE MECHANOSENSITIVE CHANNEL"/>
    <property type="match status" value="1"/>
</dbReference>
<dbReference type="Gene3D" id="2.30.30.60">
    <property type="match status" value="1"/>
</dbReference>
<dbReference type="GO" id="GO:0008381">
    <property type="term" value="F:mechanosensitive monoatomic ion channel activity"/>
    <property type="evidence" value="ECO:0007669"/>
    <property type="project" value="InterPro"/>
</dbReference>
<evidence type="ECO:0000256" key="3">
    <source>
        <dbReference type="ARBA" id="ARBA00022989"/>
    </source>
</evidence>
<keyword evidence="3 5" id="KW-1133">Transmembrane helix</keyword>
<feature type="transmembrane region" description="Helical" evidence="5">
    <location>
        <begin position="78"/>
        <end position="108"/>
    </location>
</feature>
<dbReference type="InterPro" id="IPR045275">
    <property type="entry name" value="MscS_archaea/bacteria_type"/>
</dbReference>
<evidence type="ECO:0000256" key="5">
    <source>
        <dbReference type="SAM" id="Phobius"/>
    </source>
</evidence>